<proteinExistence type="predicted"/>
<gene>
    <name evidence="1" type="ORF">GCM10023340_01640</name>
</gene>
<organism evidence="1 2">
    <name type="scientific">Nocardioides marinquilinus</name>
    <dbReference type="NCBI Taxonomy" id="1210400"/>
    <lineage>
        <taxon>Bacteria</taxon>
        <taxon>Bacillati</taxon>
        <taxon>Actinomycetota</taxon>
        <taxon>Actinomycetes</taxon>
        <taxon>Propionibacteriales</taxon>
        <taxon>Nocardioidaceae</taxon>
        <taxon>Nocardioides</taxon>
    </lineage>
</organism>
<evidence type="ECO:0000313" key="2">
    <source>
        <dbReference type="Proteomes" id="UP001500221"/>
    </source>
</evidence>
<sequence>MAAASAGPLAVRLQPASGGLVPSSAPRLGLAEDVVVPSLDSRVGGIDVDVDAGAVIVGRVHGFGQRTYRVA</sequence>
<keyword evidence="2" id="KW-1185">Reference proteome</keyword>
<comment type="caution">
    <text evidence="1">The sequence shown here is derived from an EMBL/GenBank/DDBJ whole genome shotgun (WGS) entry which is preliminary data.</text>
</comment>
<name>A0ABP9P6Q7_9ACTN</name>
<accession>A0ABP9P6Q7</accession>
<dbReference type="EMBL" id="BAABKG010000001">
    <property type="protein sequence ID" value="GAA5140846.1"/>
    <property type="molecule type" value="Genomic_DNA"/>
</dbReference>
<reference evidence="2" key="1">
    <citation type="journal article" date="2019" name="Int. J. Syst. Evol. Microbiol.">
        <title>The Global Catalogue of Microorganisms (GCM) 10K type strain sequencing project: providing services to taxonomists for standard genome sequencing and annotation.</title>
        <authorList>
            <consortium name="The Broad Institute Genomics Platform"/>
            <consortium name="The Broad Institute Genome Sequencing Center for Infectious Disease"/>
            <person name="Wu L."/>
            <person name="Ma J."/>
        </authorList>
    </citation>
    <scope>NUCLEOTIDE SEQUENCE [LARGE SCALE GENOMIC DNA]</scope>
    <source>
        <strain evidence="2">JCM 18459</strain>
    </source>
</reference>
<protein>
    <submittedName>
        <fullName evidence="1">Uncharacterized protein</fullName>
    </submittedName>
</protein>
<dbReference type="RefSeq" id="WP_345453369.1">
    <property type="nucleotide sequence ID" value="NZ_BAABKG010000001.1"/>
</dbReference>
<dbReference type="Proteomes" id="UP001500221">
    <property type="component" value="Unassembled WGS sequence"/>
</dbReference>
<evidence type="ECO:0000313" key="1">
    <source>
        <dbReference type="EMBL" id="GAA5140846.1"/>
    </source>
</evidence>